<feature type="chain" id="PRO_5011684750" evidence="1">
    <location>
        <begin position="25"/>
        <end position="200"/>
    </location>
</feature>
<evidence type="ECO:0000313" key="2">
    <source>
        <dbReference type="EMBL" id="SDU50554.1"/>
    </source>
</evidence>
<keyword evidence="1" id="KW-0732">Signal</keyword>
<accession>A0A1H2J280</accession>
<evidence type="ECO:0000313" key="3">
    <source>
        <dbReference type="Proteomes" id="UP000199608"/>
    </source>
</evidence>
<evidence type="ECO:0000256" key="1">
    <source>
        <dbReference type="SAM" id="SignalP"/>
    </source>
</evidence>
<protein>
    <submittedName>
        <fullName evidence="2">Uncharacterized protein</fullName>
    </submittedName>
</protein>
<dbReference type="RefSeq" id="WP_092236461.1">
    <property type="nucleotide sequence ID" value="NZ_FNLL01000010.1"/>
</dbReference>
<gene>
    <name evidence="2" type="ORF">SAMN04487931_110113</name>
</gene>
<dbReference type="Proteomes" id="UP000199608">
    <property type="component" value="Unassembled WGS sequence"/>
</dbReference>
<dbReference type="EMBL" id="FNLL01000010">
    <property type="protein sequence ID" value="SDU50554.1"/>
    <property type="molecule type" value="Genomic_DNA"/>
</dbReference>
<name>A0A1H2J280_9BACT</name>
<organism evidence="2 3">
    <name type="scientific">Desulfobacula phenolica</name>
    <dbReference type="NCBI Taxonomy" id="90732"/>
    <lineage>
        <taxon>Bacteria</taxon>
        <taxon>Pseudomonadati</taxon>
        <taxon>Thermodesulfobacteriota</taxon>
        <taxon>Desulfobacteria</taxon>
        <taxon>Desulfobacterales</taxon>
        <taxon>Desulfobacteraceae</taxon>
        <taxon>Desulfobacula</taxon>
    </lineage>
</organism>
<proteinExistence type="predicted"/>
<keyword evidence="3" id="KW-1185">Reference proteome</keyword>
<dbReference type="AlphaFoldDB" id="A0A1H2J280"/>
<feature type="signal peptide" evidence="1">
    <location>
        <begin position="1"/>
        <end position="24"/>
    </location>
</feature>
<reference evidence="3" key="1">
    <citation type="submission" date="2016-10" db="EMBL/GenBank/DDBJ databases">
        <authorList>
            <person name="Varghese N."/>
            <person name="Submissions S."/>
        </authorList>
    </citation>
    <scope>NUCLEOTIDE SEQUENCE [LARGE SCALE GENOMIC DNA]</scope>
    <source>
        <strain evidence="3">DSM 3384</strain>
    </source>
</reference>
<sequence length="200" mass="22670">MKTFFKSLIAVFFIAFFSAGAVFAGDMPAHVMQGHDMKAPDMKDHGMKDNHMQGHDMKVPDMKDHGKEMPGRFGDLIHESVVDGYTMSYYFMDMRDMKNDTNDKDSMDMDKSKSHGMAQMDKPHHIMVYLTDQNHTPVLKGKVGFVIKDARGKAQKIMGMFMSNGFGATADMKKKGVYTITTKAVLGNKKLMDRFDYEIK</sequence>